<accession>A0A3N4J3T3</accession>
<gene>
    <name evidence="1" type="ORF">L873DRAFT_1817102</name>
</gene>
<evidence type="ECO:0000313" key="1">
    <source>
        <dbReference type="EMBL" id="RPA92796.1"/>
    </source>
</evidence>
<dbReference type="AlphaFoldDB" id="A0A3N4J3T3"/>
<dbReference type="Proteomes" id="UP000276215">
    <property type="component" value="Unassembled WGS sequence"/>
</dbReference>
<dbReference type="EMBL" id="ML120465">
    <property type="protein sequence ID" value="RPA92796.1"/>
    <property type="molecule type" value="Genomic_DNA"/>
</dbReference>
<evidence type="ECO:0000313" key="2">
    <source>
        <dbReference type="Proteomes" id="UP000276215"/>
    </source>
</evidence>
<sequence>MRSCYVRLLHDPGGIARRFYPDDLLHYTSEEGQSHPWTLHALLVASYSRDATGVVTGSIVNQQGACGFQEVTGIG</sequence>
<protein>
    <submittedName>
        <fullName evidence="1">Uncharacterized protein</fullName>
    </submittedName>
</protein>
<proteinExistence type="predicted"/>
<reference evidence="1 2" key="1">
    <citation type="journal article" date="2018" name="Nat. Ecol. Evol.">
        <title>Pezizomycetes genomes reveal the molecular basis of ectomycorrhizal truffle lifestyle.</title>
        <authorList>
            <person name="Murat C."/>
            <person name="Payen T."/>
            <person name="Noel B."/>
            <person name="Kuo A."/>
            <person name="Morin E."/>
            <person name="Chen J."/>
            <person name="Kohler A."/>
            <person name="Krizsan K."/>
            <person name="Balestrini R."/>
            <person name="Da Silva C."/>
            <person name="Montanini B."/>
            <person name="Hainaut M."/>
            <person name="Levati E."/>
            <person name="Barry K.W."/>
            <person name="Belfiori B."/>
            <person name="Cichocki N."/>
            <person name="Clum A."/>
            <person name="Dockter R.B."/>
            <person name="Fauchery L."/>
            <person name="Guy J."/>
            <person name="Iotti M."/>
            <person name="Le Tacon F."/>
            <person name="Lindquist E.A."/>
            <person name="Lipzen A."/>
            <person name="Malagnac F."/>
            <person name="Mello A."/>
            <person name="Molinier V."/>
            <person name="Miyauchi S."/>
            <person name="Poulain J."/>
            <person name="Riccioni C."/>
            <person name="Rubini A."/>
            <person name="Sitrit Y."/>
            <person name="Splivallo R."/>
            <person name="Traeger S."/>
            <person name="Wang M."/>
            <person name="Zifcakova L."/>
            <person name="Wipf D."/>
            <person name="Zambonelli A."/>
            <person name="Paolocci F."/>
            <person name="Nowrousian M."/>
            <person name="Ottonello S."/>
            <person name="Baldrian P."/>
            <person name="Spatafora J.W."/>
            <person name="Henrissat B."/>
            <person name="Nagy L.G."/>
            <person name="Aury J.M."/>
            <person name="Wincker P."/>
            <person name="Grigoriev I.V."/>
            <person name="Bonfante P."/>
            <person name="Martin F.M."/>
        </authorList>
    </citation>
    <scope>NUCLEOTIDE SEQUENCE [LARGE SCALE GENOMIC DNA]</scope>
    <source>
        <strain evidence="1 2">120613-1</strain>
    </source>
</reference>
<name>A0A3N4J3T3_9PEZI</name>
<keyword evidence="2" id="KW-1185">Reference proteome</keyword>
<organism evidence="1 2">
    <name type="scientific">Choiromyces venosus 120613-1</name>
    <dbReference type="NCBI Taxonomy" id="1336337"/>
    <lineage>
        <taxon>Eukaryota</taxon>
        <taxon>Fungi</taxon>
        <taxon>Dikarya</taxon>
        <taxon>Ascomycota</taxon>
        <taxon>Pezizomycotina</taxon>
        <taxon>Pezizomycetes</taxon>
        <taxon>Pezizales</taxon>
        <taxon>Tuberaceae</taxon>
        <taxon>Choiromyces</taxon>
    </lineage>
</organism>